<evidence type="ECO:0000313" key="3">
    <source>
        <dbReference type="Proteomes" id="UP000280346"/>
    </source>
</evidence>
<proteinExistence type="predicted"/>
<dbReference type="PANTHER" id="PTHR42966">
    <property type="entry name" value="N-ACETYLNEURAMINATE SYNTHASE"/>
    <property type="match status" value="1"/>
</dbReference>
<gene>
    <name evidence="2" type="ORF">EJ913_17350</name>
</gene>
<dbReference type="InterPro" id="IPR013132">
    <property type="entry name" value="PseI/NeuA/B-like_N"/>
</dbReference>
<dbReference type="InterPro" id="IPR013785">
    <property type="entry name" value="Aldolase_TIM"/>
</dbReference>
<dbReference type="InterPro" id="IPR057736">
    <property type="entry name" value="SAF_PseI/NeuA/NeuB"/>
</dbReference>
<dbReference type="PANTHER" id="PTHR42966:SF1">
    <property type="entry name" value="SIALIC ACID SYNTHASE"/>
    <property type="match status" value="1"/>
</dbReference>
<dbReference type="InterPro" id="IPR013974">
    <property type="entry name" value="SAF"/>
</dbReference>
<keyword evidence="3" id="KW-1185">Reference proteome</keyword>
<name>A0A3S0V0G7_9PROT</name>
<dbReference type="Proteomes" id="UP000280346">
    <property type="component" value="Unassembled WGS sequence"/>
</dbReference>
<dbReference type="GO" id="GO:0016051">
    <property type="term" value="P:carbohydrate biosynthetic process"/>
    <property type="evidence" value="ECO:0007669"/>
    <property type="project" value="InterPro"/>
</dbReference>
<evidence type="ECO:0000313" key="2">
    <source>
        <dbReference type="EMBL" id="RUQ68938.1"/>
    </source>
</evidence>
<dbReference type="Pfam" id="PF08666">
    <property type="entry name" value="SAF"/>
    <property type="match status" value="1"/>
</dbReference>
<dbReference type="EMBL" id="RZIJ01000013">
    <property type="protein sequence ID" value="RUQ68938.1"/>
    <property type="molecule type" value="Genomic_DNA"/>
</dbReference>
<organism evidence="2 3">
    <name type="scientific">Azospirillum doebereinerae</name>
    <dbReference type="NCBI Taxonomy" id="92933"/>
    <lineage>
        <taxon>Bacteria</taxon>
        <taxon>Pseudomonadati</taxon>
        <taxon>Pseudomonadota</taxon>
        <taxon>Alphaproteobacteria</taxon>
        <taxon>Rhodospirillales</taxon>
        <taxon>Azospirillaceae</taxon>
        <taxon>Azospirillum</taxon>
    </lineage>
</organism>
<dbReference type="SUPFAM" id="SSF51569">
    <property type="entry name" value="Aldolase"/>
    <property type="match status" value="1"/>
</dbReference>
<dbReference type="PROSITE" id="PS50844">
    <property type="entry name" value="AFP_LIKE"/>
    <property type="match status" value="1"/>
</dbReference>
<dbReference type="AlphaFoldDB" id="A0A3S0V0G7"/>
<dbReference type="InterPro" id="IPR036732">
    <property type="entry name" value="AFP_Neu5c_C_sf"/>
</dbReference>
<reference evidence="2 3" key="1">
    <citation type="submission" date="2018-12" db="EMBL/GenBank/DDBJ databases">
        <authorList>
            <person name="Yang Y."/>
        </authorList>
    </citation>
    <scope>NUCLEOTIDE SEQUENCE [LARGE SCALE GENOMIC DNA]</scope>
    <source>
        <strain evidence="2 3">GSF71</strain>
    </source>
</reference>
<comment type="caution">
    <text evidence="2">The sequence shown here is derived from an EMBL/GenBank/DDBJ whole genome shotgun (WGS) entry which is preliminary data.</text>
</comment>
<dbReference type="CDD" id="cd11615">
    <property type="entry name" value="SAF_NeuB_like"/>
    <property type="match status" value="1"/>
</dbReference>
<protein>
    <submittedName>
        <fullName evidence="2">N-acylneuraminate-9-phosphate synthase</fullName>
    </submittedName>
</protein>
<accession>A0A3S0V0G7</accession>
<dbReference type="RefSeq" id="WP_127000111.1">
    <property type="nucleotide sequence ID" value="NZ_CP173195.1"/>
</dbReference>
<feature type="domain" description="AFP-like" evidence="1">
    <location>
        <begin position="288"/>
        <end position="344"/>
    </location>
</feature>
<dbReference type="Gene3D" id="3.90.1210.10">
    <property type="entry name" value="Antifreeze-like/N-acetylneuraminic acid synthase C-terminal domain"/>
    <property type="match status" value="1"/>
</dbReference>
<dbReference type="SUPFAM" id="SSF51269">
    <property type="entry name" value="AFP III-like domain"/>
    <property type="match status" value="1"/>
</dbReference>
<dbReference type="Pfam" id="PF03102">
    <property type="entry name" value="NeuB"/>
    <property type="match status" value="1"/>
</dbReference>
<evidence type="ECO:0000259" key="1">
    <source>
        <dbReference type="PROSITE" id="PS50844"/>
    </source>
</evidence>
<dbReference type="Gene3D" id="3.20.20.70">
    <property type="entry name" value="Aldolase class I"/>
    <property type="match status" value="1"/>
</dbReference>
<dbReference type="InterPro" id="IPR006190">
    <property type="entry name" value="SAF_AFP_Neu5Ac"/>
</dbReference>
<sequence length="344" mass="37897">MRTVALGDKRVGPGQPVYVIAEIGGNFIRAEDGFRLIDLAIAAGVDAVKVQTFRAETLTTRSAIFDMENTGVVSQWELFRKFELSDATHREVFDYARSKGMFIFSTPTHSTDVDMLEGLGVLAHKIGSDDAVNIPLLKHVARTGKPVLLSTGMCTMSEVRRSVDAILEEGNDQLILFHCTTNYPTHAESVNLGAMVAMQREFRLPVGYSDHTLGTDVSYAAAVLGATILEFHFTHDKNAEGPDHMLSKDPAETAELVRKVRVLPTILGDGVKRPMATEMNTRRNNRKSLVLTADVKAGEKINPANMTIMRPGYGIPCEHYYSILGKTAGRDLKADDVLNWEDIF</sequence>
<dbReference type="InterPro" id="IPR051690">
    <property type="entry name" value="PseI-like"/>
</dbReference>
<dbReference type="SMART" id="SM00858">
    <property type="entry name" value="SAF"/>
    <property type="match status" value="1"/>
</dbReference>
<dbReference type="OrthoDB" id="9781701at2"/>
<dbReference type="GO" id="GO:0047444">
    <property type="term" value="F:N-acylneuraminate-9-phosphate synthase activity"/>
    <property type="evidence" value="ECO:0007669"/>
    <property type="project" value="TreeGrafter"/>
</dbReference>